<dbReference type="EMBL" id="JARH01000912">
    <property type="protein sequence ID" value="EXF75334.1"/>
    <property type="molecule type" value="Genomic_DNA"/>
</dbReference>
<evidence type="ECO:0000256" key="6">
    <source>
        <dbReference type="SAM" id="SignalP"/>
    </source>
</evidence>
<evidence type="ECO:0000256" key="4">
    <source>
        <dbReference type="ARBA" id="ARBA00022827"/>
    </source>
</evidence>
<keyword evidence="3" id="KW-0285">Flavoprotein</keyword>
<evidence type="ECO:0000313" key="8">
    <source>
        <dbReference type="EMBL" id="EXF75334.1"/>
    </source>
</evidence>
<comment type="similarity">
    <text evidence="2">Belongs to the oxygen-dependent FAD-linked oxidoreductase family.</text>
</comment>
<sequence>MLPHIPNHLILLTAFLAFLTEAQDSSYKPTCKSYPGTADWPSAAEWARLGESLGGFDGGGGGRLLRPSPPGAVCHPGQDAYNETACADVEARWNSYELHVDDPVSVVWSNFANDSCLPDPAYLCSGDGYPAYVVNATEPEHVKIGIDFARKNHVRLIVKSTGHDYLGRSIAPGSLSIWVHHMTGIEYHADEFKLAGSDITIPGGAVTAGGGTEMYDLYKATAEHGQAIVGGTAKTVSVGGYATGGGHSLLAPRFGLAADNVLQMEVVTPLGEILTLNEAQNADLFWAMRGGGGSTFGVLTSITFATHPSPPITHTAWAMLTEPRSPIIPDLAAYFLSNVPSLEKAGLAGYALINSHMPNPVSSPGLPPNAAGVIGISLMQDDTDREEVNRIWTSINQTVMERWPNVTFAKITTEYPSWLDFYDKNYDMNKGGINKLLASRLLDEKALTGDLEALAGAVKTATDNVGGMYAFLVSGKGVHNAKPRGGDDAVHPAWRTAYIHAITAVGWTSFNETSKSEAEKSIYDSVEGFRQLTPGGGSYLNEGLSYEEDWQHTFWGTNYERLLKIKKTVDPDDVFWCQPCVGNEGWKQRSDGQLCRV</sequence>
<keyword evidence="9" id="KW-1185">Reference proteome</keyword>
<dbReference type="PANTHER" id="PTHR42973">
    <property type="entry name" value="BINDING OXIDOREDUCTASE, PUTATIVE (AFU_ORTHOLOGUE AFUA_1G17690)-RELATED"/>
    <property type="match status" value="1"/>
</dbReference>
<dbReference type="InterPro" id="IPR016169">
    <property type="entry name" value="FAD-bd_PCMH_sub2"/>
</dbReference>
<gene>
    <name evidence="8" type="ORF">CFIO01_02921</name>
</gene>
<feature type="chain" id="PRO_5001456143" evidence="6">
    <location>
        <begin position="23"/>
        <end position="597"/>
    </location>
</feature>
<dbReference type="InterPro" id="IPR016166">
    <property type="entry name" value="FAD-bd_PCMH"/>
</dbReference>
<evidence type="ECO:0000256" key="3">
    <source>
        <dbReference type="ARBA" id="ARBA00022630"/>
    </source>
</evidence>
<dbReference type="AlphaFoldDB" id="A0A010RC74"/>
<dbReference type="InterPro" id="IPR036318">
    <property type="entry name" value="FAD-bd_PCMH-like_sf"/>
</dbReference>
<dbReference type="PROSITE" id="PS51387">
    <property type="entry name" value="FAD_PCMH"/>
    <property type="match status" value="1"/>
</dbReference>
<keyword evidence="4" id="KW-0274">FAD</keyword>
<protein>
    <submittedName>
        <fullName evidence="8">FAD binding domain-containing protein</fullName>
    </submittedName>
</protein>
<dbReference type="GO" id="GO:0071949">
    <property type="term" value="F:FAD binding"/>
    <property type="evidence" value="ECO:0007669"/>
    <property type="project" value="InterPro"/>
</dbReference>
<dbReference type="HOGENOM" id="CLU_018354_4_4_1"/>
<proteinExistence type="inferred from homology"/>
<comment type="cofactor">
    <cofactor evidence="1">
        <name>FAD</name>
        <dbReference type="ChEBI" id="CHEBI:57692"/>
    </cofactor>
</comment>
<dbReference type="Pfam" id="PF01565">
    <property type="entry name" value="FAD_binding_4"/>
    <property type="match status" value="1"/>
</dbReference>
<evidence type="ECO:0000256" key="2">
    <source>
        <dbReference type="ARBA" id="ARBA00005466"/>
    </source>
</evidence>
<dbReference type="InterPro" id="IPR006094">
    <property type="entry name" value="Oxid_FAD_bind_N"/>
</dbReference>
<dbReference type="SUPFAM" id="SSF56176">
    <property type="entry name" value="FAD-binding/transporter-associated domain-like"/>
    <property type="match status" value="1"/>
</dbReference>
<dbReference type="Pfam" id="PF08031">
    <property type="entry name" value="BBE"/>
    <property type="match status" value="1"/>
</dbReference>
<accession>A0A010RC74</accession>
<dbReference type="Proteomes" id="UP000020467">
    <property type="component" value="Unassembled WGS sequence"/>
</dbReference>
<evidence type="ECO:0000256" key="1">
    <source>
        <dbReference type="ARBA" id="ARBA00001974"/>
    </source>
</evidence>
<dbReference type="KEGG" id="cfj:CFIO01_02921"/>
<evidence type="ECO:0000256" key="5">
    <source>
        <dbReference type="ARBA" id="ARBA00023002"/>
    </source>
</evidence>
<dbReference type="InterPro" id="IPR050416">
    <property type="entry name" value="FAD-linked_Oxidoreductase"/>
</dbReference>
<dbReference type="eggNOG" id="ENOG502S43K">
    <property type="taxonomic scope" value="Eukaryota"/>
</dbReference>
<keyword evidence="5" id="KW-0560">Oxidoreductase</keyword>
<dbReference type="PANTHER" id="PTHR42973:SF39">
    <property type="entry name" value="FAD-BINDING PCMH-TYPE DOMAIN-CONTAINING PROTEIN"/>
    <property type="match status" value="1"/>
</dbReference>
<dbReference type="Gene3D" id="3.30.465.10">
    <property type="match status" value="2"/>
</dbReference>
<evidence type="ECO:0000259" key="7">
    <source>
        <dbReference type="PROSITE" id="PS51387"/>
    </source>
</evidence>
<name>A0A010RC74_9PEZI</name>
<dbReference type="OrthoDB" id="9983560at2759"/>
<feature type="signal peptide" evidence="6">
    <location>
        <begin position="1"/>
        <end position="22"/>
    </location>
</feature>
<feature type="domain" description="FAD-binding PCMH-type" evidence="7">
    <location>
        <begin position="126"/>
        <end position="309"/>
    </location>
</feature>
<organism evidence="8 9">
    <name type="scientific">Colletotrichum fioriniae PJ7</name>
    <dbReference type="NCBI Taxonomy" id="1445577"/>
    <lineage>
        <taxon>Eukaryota</taxon>
        <taxon>Fungi</taxon>
        <taxon>Dikarya</taxon>
        <taxon>Ascomycota</taxon>
        <taxon>Pezizomycotina</taxon>
        <taxon>Sordariomycetes</taxon>
        <taxon>Hypocreomycetidae</taxon>
        <taxon>Glomerellales</taxon>
        <taxon>Glomerellaceae</taxon>
        <taxon>Colletotrichum</taxon>
        <taxon>Colletotrichum acutatum species complex</taxon>
    </lineage>
</organism>
<evidence type="ECO:0000313" key="9">
    <source>
        <dbReference type="Proteomes" id="UP000020467"/>
    </source>
</evidence>
<keyword evidence="6" id="KW-0732">Signal</keyword>
<dbReference type="InterPro" id="IPR012951">
    <property type="entry name" value="BBE"/>
</dbReference>
<comment type="caution">
    <text evidence="8">The sequence shown here is derived from an EMBL/GenBank/DDBJ whole genome shotgun (WGS) entry which is preliminary data.</text>
</comment>
<reference evidence="8 9" key="1">
    <citation type="submission" date="2014-02" db="EMBL/GenBank/DDBJ databases">
        <title>The genome sequence of Colletotrichum fioriniae PJ7.</title>
        <authorList>
            <person name="Baroncelli R."/>
            <person name="Thon M.R."/>
        </authorList>
    </citation>
    <scope>NUCLEOTIDE SEQUENCE [LARGE SCALE GENOMIC DNA]</scope>
    <source>
        <strain evidence="8 9">PJ7</strain>
    </source>
</reference>
<dbReference type="GO" id="GO:0016491">
    <property type="term" value="F:oxidoreductase activity"/>
    <property type="evidence" value="ECO:0007669"/>
    <property type="project" value="UniProtKB-KW"/>
</dbReference>